<sequence>MADEKIEVVAPDGDVVLVVGAPTGPATCRKMRVYASTLAAISPVFKTLFGPHFREGQQVRDSLNPAEIPLPDDTFPTVLRLCRMAHMSYDDLNTRLSAEELLDLAVTVDKYCCVAPVKLQCSALLLAWCQYDPIGPSTTAASLEHDLWRMTSAAYLIECPHTFRTVTSMLMTHTWDKFDFLSTESLPSSVTATVAEKRSTARGTFSVALGRMTSNRTGHCFDNKDAEQDYRKKIFEIFNLRYWPPKFDSQSTSLKALIEKTRQAPALRHSEIVPCKEQCYSTIEARAFRNAADLVAKECTGLCLACAKVRSSVSEAVCDEHRAA</sequence>
<protein>
    <recommendedName>
        <fullName evidence="1">BTB domain-containing protein</fullName>
    </recommendedName>
</protein>
<dbReference type="GeneID" id="68294578"/>
<comment type="caution">
    <text evidence="2">The sequence shown here is derived from an EMBL/GenBank/DDBJ whole genome shotgun (WGS) entry which is preliminary data.</text>
</comment>
<dbReference type="RefSeq" id="XP_044660340.1">
    <property type="nucleotide sequence ID" value="XM_044804405.1"/>
</dbReference>
<organism evidence="2 3">
    <name type="scientific">Cercospora kikuchii</name>
    <dbReference type="NCBI Taxonomy" id="84275"/>
    <lineage>
        <taxon>Eukaryota</taxon>
        <taxon>Fungi</taxon>
        <taxon>Dikarya</taxon>
        <taxon>Ascomycota</taxon>
        <taxon>Pezizomycotina</taxon>
        <taxon>Dothideomycetes</taxon>
        <taxon>Dothideomycetidae</taxon>
        <taxon>Mycosphaerellales</taxon>
        <taxon>Mycosphaerellaceae</taxon>
        <taxon>Cercospora</taxon>
    </lineage>
</organism>
<name>A0A9P3CWV5_9PEZI</name>
<dbReference type="Proteomes" id="UP000825890">
    <property type="component" value="Unassembled WGS sequence"/>
</dbReference>
<feature type="domain" description="BTB" evidence="1">
    <location>
        <begin position="13"/>
        <end position="91"/>
    </location>
</feature>
<reference evidence="2 3" key="1">
    <citation type="submission" date="2021-01" db="EMBL/GenBank/DDBJ databases">
        <title>Cercospora kikuchii MAFF 305040 whole genome shotgun sequence.</title>
        <authorList>
            <person name="Kashiwa T."/>
            <person name="Suzuki T."/>
        </authorList>
    </citation>
    <scope>NUCLEOTIDE SEQUENCE [LARGE SCALE GENOMIC DNA]</scope>
    <source>
        <strain evidence="2 3">MAFF 305040</strain>
    </source>
</reference>
<evidence type="ECO:0000313" key="3">
    <source>
        <dbReference type="Proteomes" id="UP000825890"/>
    </source>
</evidence>
<gene>
    <name evidence="2" type="ORF">CKM354_000900300</name>
</gene>
<dbReference type="AlphaFoldDB" id="A0A9P3CWV5"/>
<dbReference type="Gene3D" id="3.30.710.10">
    <property type="entry name" value="Potassium Channel Kv1.1, Chain A"/>
    <property type="match status" value="1"/>
</dbReference>
<dbReference type="InterPro" id="IPR000210">
    <property type="entry name" value="BTB/POZ_dom"/>
</dbReference>
<proteinExistence type="predicted"/>
<evidence type="ECO:0000313" key="2">
    <source>
        <dbReference type="EMBL" id="GIZ45853.1"/>
    </source>
</evidence>
<dbReference type="InterPro" id="IPR011333">
    <property type="entry name" value="SKP1/BTB/POZ_sf"/>
</dbReference>
<keyword evidence="3" id="KW-1185">Reference proteome</keyword>
<dbReference type="OrthoDB" id="3650523at2759"/>
<dbReference type="EMBL" id="BOLY01000006">
    <property type="protein sequence ID" value="GIZ45853.1"/>
    <property type="molecule type" value="Genomic_DNA"/>
</dbReference>
<accession>A0A9P3CWV5</accession>
<evidence type="ECO:0000259" key="1">
    <source>
        <dbReference type="PROSITE" id="PS50097"/>
    </source>
</evidence>
<dbReference type="PROSITE" id="PS50097">
    <property type="entry name" value="BTB"/>
    <property type="match status" value="1"/>
</dbReference>